<dbReference type="InterPro" id="IPR008963">
    <property type="entry name" value="Purple_acid_Pase-like_N"/>
</dbReference>
<gene>
    <name evidence="5" type="ORF">K4G66_02185</name>
</gene>
<keyword evidence="1 2" id="KW-0732">Signal</keyword>
<evidence type="ECO:0000256" key="2">
    <source>
        <dbReference type="SAM" id="SignalP"/>
    </source>
</evidence>
<evidence type="ECO:0000313" key="5">
    <source>
        <dbReference type="EMBL" id="WKN37517.1"/>
    </source>
</evidence>
<dbReference type="InterPro" id="IPR004843">
    <property type="entry name" value="Calcineurin-like_PHP"/>
</dbReference>
<dbReference type="InterPro" id="IPR029052">
    <property type="entry name" value="Metallo-depent_PP-like"/>
</dbReference>
<dbReference type="GO" id="GO:0003993">
    <property type="term" value="F:acid phosphatase activity"/>
    <property type="evidence" value="ECO:0007669"/>
    <property type="project" value="InterPro"/>
</dbReference>
<dbReference type="PANTHER" id="PTHR22953:SF153">
    <property type="entry name" value="PURPLE ACID PHOSPHATASE"/>
    <property type="match status" value="1"/>
</dbReference>
<proteinExistence type="predicted"/>
<protein>
    <submittedName>
        <fullName evidence="5">Metallophosphoesterase</fullName>
    </submittedName>
</protein>
<dbReference type="Pfam" id="PF16656">
    <property type="entry name" value="Pur_ac_phosph_N"/>
    <property type="match status" value="1"/>
</dbReference>
<sequence>MPYLTKTATLYCFIFFLTATSLFAQDEGIFLGPSLYAPTPTSVNVWWHIKHDEKEHQVLFGTNRKKLDQEVSLQETTGYPHVELTGLEAGMTYYYQVKSGSAESEIYSFNLPDPDKPFRMVFWSDNQNGFEVFGNKTVPLMMEQKPDLLLTAGDLVSDGAEYEHWDKHLYGPAKELFSSVPWYPVRGNHDYDPDSDLCYKMLPLPETNHYYAKSYGPLRILIIDSNEDTEEQWAWLEEQLQNEEWKNAKFRMVAFHHPAFNSLWDSPSIDGRALYRSTLVPMLEDAYGDIVINGHMHAYERLRRLMGNDEFIEYVIIGGAGGTLDTVPVYQWPFSVVKYSTHHILVADIDEEKMMLKMIELDTEKILDTFMIPANKPDEDKATGKTE</sequence>
<dbReference type="PANTHER" id="PTHR22953">
    <property type="entry name" value="ACID PHOSPHATASE RELATED"/>
    <property type="match status" value="1"/>
</dbReference>
<dbReference type="InterPro" id="IPR015914">
    <property type="entry name" value="PAPs_N"/>
</dbReference>
<evidence type="ECO:0000256" key="1">
    <source>
        <dbReference type="ARBA" id="ARBA00022729"/>
    </source>
</evidence>
<feature type="chain" id="PRO_5041220331" evidence="2">
    <location>
        <begin position="25"/>
        <end position="387"/>
    </location>
</feature>
<reference evidence="5" key="1">
    <citation type="journal article" date="2023" name="Comput. Struct. Biotechnol. J.">
        <title>Discovery of a novel marine Bacteroidetes with a rich repertoire of carbohydrate-active enzymes.</title>
        <authorList>
            <person name="Chen B."/>
            <person name="Liu G."/>
            <person name="Chen Q."/>
            <person name="Wang H."/>
            <person name="Liu L."/>
            <person name="Tang K."/>
        </authorList>
    </citation>
    <scope>NUCLEOTIDE SEQUENCE</scope>
    <source>
        <strain evidence="5">TK19036</strain>
    </source>
</reference>
<organism evidence="5">
    <name type="scientific">Roseihalotalea indica</name>
    <dbReference type="NCBI Taxonomy" id="2867963"/>
    <lineage>
        <taxon>Bacteria</taxon>
        <taxon>Pseudomonadati</taxon>
        <taxon>Bacteroidota</taxon>
        <taxon>Cytophagia</taxon>
        <taxon>Cytophagales</taxon>
        <taxon>Catalimonadaceae</taxon>
        <taxon>Roseihalotalea</taxon>
    </lineage>
</organism>
<dbReference type="Gene3D" id="3.60.21.10">
    <property type="match status" value="1"/>
</dbReference>
<dbReference type="InterPro" id="IPR039331">
    <property type="entry name" value="PAPs-like"/>
</dbReference>
<dbReference type="Gene3D" id="2.60.40.380">
    <property type="entry name" value="Purple acid phosphatase-like, N-terminal"/>
    <property type="match status" value="1"/>
</dbReference>
<feature type="signal peptide" evidence="2">
    <location>
        <begin position="1"/>
        <end position="24"/>
    </location>
</feature>
<dbReference type="AlphaFoldDB" id="A0AA49GND0"/>
<reference evidence="5" key="2">
    <citation type="journal article" date="2024" name="Antonie Van Leeuwenhoek">
        <title>Roseihalotalea indica gen. nov., sp. nov., a halophilic Bacteroidetes from mesopelagic Southwest Indian Ocean with higher carbohydrate metabolic potential.</title>
        <authorList>
            <person name="Chen B."/>
            <person name="Zhang M."/>
            <person name="Lin D."/>
            <person name="Ye J."/>
            <person name="Tang K."/>
        </authorList>
    </citation>
    <scope>NUCLEOTIDE SEQUENCE</scope>
    <source>
        <strain evidence="5">TK19036</strain>
    </source>
</reference>
<dbReference type="GO" id="GO:0046872">
    <property type="term" value="F:metal ion binding"/>
    <property type="evidence" value="ECO:0007669"/>
    <property type="project" value="InterPro"/>
</dbReference>
<dbReference type="EMBL" id="CP120682">
    <property type="protein sequence ID" value="WKN37517.1"/>
    <property type="molecule type" value="Genomic_DNA"/>
</dbReference>
<accession>A0AA49GND0</accession>
<dbReference type="SUPFAM" id="SSF56300">
    <property type="entry name" value="Metallo-dependent phosphatases"/>
    <property type="match status" value="1"/>
</dbReference>
<evidence type="ECO:0000259" key="4">
    <source>
        <dbReference type="Pfam" id="PF16656"/>
    </source>
</evidence>
<evidence type="ECO:0000259" key="3">
    <source>
        <dbReference type="Pfam" id="PF00149"/>
    </source>
</evidence>
<feature type="domain" description="Calcineurin-like phosphoesterase" evidence="3">
    <location>
        <begin position="143"/>
        <end position="299"/>
    </location>
</feature>
<dbReference type="Pfam" id="PF00149">
    <property type="entry name" value="Metallophos"/>
    <property type="match status" value="1"/>
</dbReference>
<name>A0AA49GND0_9BACT</name>
<dbReference type="SUPFAM" id="SSF49363">
    <property type="entry name" value="Purple acid phosphatase, N-terminal domain"/>
    <property type="match status" value="1"/>
</dbReference>
<feature type="domain" description="Purple acid phosphatase N-terminal" evidence="4">
    <location>
        <begin position="36"/>
        <end position="110"/>
    </location>
</feature>